<accession>A0A1V4AY53</accession>
<dbReference type="RefSeq" id="WP_078219587.1">
    <property type="nucleotide sequence ID" value="NZ_MUXZ01000079.1"/>
</dbReference>
<organism evidence="1 2">
    <name type="scientific">Canicola haemoglobinophilus</name>
    <dbReference type="NCBI Taxonomy" id="733"/>
    <lineage>
        <taxon>Bacteria</taxon>
        <taxon>Pseudomonadati</taxon>
        <taxon>Pseudomonadota</taxon>
        <taxon>Gammaproteobacteria</taxon>
        <taxon>Pasteurellales</taxon>
        <taxon>Pasteurellaceae</taxon>
        <taxon>Canicola</taxon>
    </lineage>
</organism>
<dbReference type="EMBL" id="UGHF01000001">
    <property type="protein sequence ID" value="STO60903.1"/>
    <property type="molecule type" value="Genomic_DNA"/>
</dbReference>
<gene>
    <name evidence="1" type="ORF">NCTC1659_02205</name>
</gene>
<evidence type="ECO:0000313" key="2">
    <source>
        <dbReference type="Proteomes" id="UP000254329"/>
    </source>
</evidence>
<keyword evidence="2" id="KW-1185">Reference proteome</keyword>
<reference evidence="1 2" key="1">
    <citation type="submission" date="2018-06" db="EMBL/GenBank/DDBJ databases">
        <authorList>
            <consortium name="Pathogen Informatics"/>
            <person name="Doyle S."/>
        </authorList>
    </citation>
    <scope>NUCLEOTIDE SEQUENCE [LARGE SCALE GENOMIC DNA]</scope>
    <source>
        <strain evidence="1 2">NCTC1659</strain>
    </source>
</reference>
<evidence type="ECO:0000313" key="1">
    <source>
        <dbReference type="EMBL" id="STO60903.1"/>
    </source>
</evidence>
<protein>
    <submittedName>
        <fullName evidence="1">Uncharacterized protein</fullName>
    </submittedName>
</protein>
<name>A0A1V4AY53_9PAST</name>
<dbReference type="AlphaFoldDB" id="A0A1V4AY53"/>
<dbReference type="Proteomes" id="UP000254329">
    <property type="component" value="Unassembled WGS sequence"/>
</dbReference>
<sequence>MKPVRITPTQDTIITDDKLEKNEPSFNYDLERMQKMVNSEDVNVPDFDNFEDFDRWLMSL</sequence>
<proteinExistence type="predicted"/>